<keyword evidence="4 6" id="KW-1133">Transmembrane helix</keyword>
<evidence type="ECO:0000313" key="8">
    <source>
        <dbReference type="Proteomes" id="UP000002748"/>
    </source>
</evidence>
<dbReference type="PANTHER" id="PTHR43791:SF63">
    <property type="entry name" value="HIGH AFFINITY CYSTEINE TRANSPORTER"/>
    <property type="match status" value="1"/>
</dbReference>
<evidence type="ECO:0000313" key="7">
    <source>
        <dbReference type="EMBL" id="EJT46155.1"/>
    </source>
</evidence>
<dbReference type="RefSeq" id="XP_014177573.1">
    <property type="nucleotide sequence ID" value="XM_014322098.1"/>
</dbReference>
<dbReference type="GO" id="GO:0016020">
    <property type="term" value="C:membrane"/>
    <property type="evidence" value="ECO:0007669"/>
    <property type="project" value="UniProtKB-SubCell"/>
</dbReference>
<dbReference type="GO" id="GO:0022857">
    <property type="term" value="F:transmembrane transporter activity"/>
    <property type="evidence" value="ECO:0007669"/>
    <property type="project" value="InterPro"/>
</dbReference>
<evidence type="ECO:0008006" key="9">
    <source>
        <dbReference type="Google" id="ProtNLM"/>
    </source>
</evidence>
<feature type="transmembrane region" description="Helical" evidence="6">
    <location>
        <begin position="288"/>
        <end position="312"/>
    </location>
</feature>
<evidence type="ECO:0000256" key="1">
    <source>
        <dbReference type="ARBA" id="ARBA00004141"/>
    </source>
</evidence>
<dbReference type="Pfam" id="PF07690">
    <property type="entry name" value="MFS_1"/>
    <property type="match status" value="1"/>
</dbReference>
<feature type="transmembrane region" description="Helical" evidence="6">
    <location>
        <begin position="61"/>
        <end position="78"/>
    </location>
</feature>
<evidence type="ECO:0000256" key="4">
    <source>
        <dbReference type="ARBA" id="ARBA00022989"/>
    </source>
</evidence>
<dbReference type="Gene3D" id="1.20.1250.20">
    <property type="entry name" value="MFS general substrate transporter like domains"/>
    <property type="match status" value="2"/>
</dbReference>
<comment type="caution">
    <text evidence="7">The sequence shown here is derived from an EMBL/GenBank/DDBJ whole genome shotgun (WGS) entry which is preliminary data.</text>
</comment>
<name>J4U7A5_TRIAS</name>
<dbReference type="EMBL" id="ALBS01000304">
    <property type="protein sequence ID" value="EJT46155.1"/>
    <property type="molecule type" value="Genomic_DNA"/>
</dbReference>
<gene>
    <name evidence="7" type="ORF">A1Q1_05366</name>
</gene>
<feature type="transmembrane region" description="Helical" evidence="6">
    <location>
        <begin position="219"/>
        <end position="239"/>
    </location>
</feature>
<keyword evidence="5 6" id="KW-0472">Membrane</keyword>
<dbReference type="InterPro" id="IPR011701">
    <property type="entry name" value="MFS"/>
</dbReference>
<proteinExistence type="predicted"/>
<comment type="subcellular location">
    <subcellularLocation>
        <location evidence="1">Membrane</location>
        <topology evidence="1">Multi-pass membrane protein</topology>
    </subcellularLocation>
</comment>
<evidence type="ECO:0000256" key="3">
    <source>
        <dbReference type="ARBA" id="ARBA00022692"/>
    </source>
</evidence>
<feature type="transmembrane region" description="Helical" evidence="6">
    <location>
        <begin position="352"/>
        <end position="375"/>
    </location>
</feature>
<dbReference type="SUPFAM" id="SSF103473">
    <property type="entry name" value="MFS general substrate transporter"/>
    <property type="match status" value="1"/>
</dbReference>
<feature type="transmembrane region" description="Helical" evidence="6">
    <location>
        <begin position="324"/>
        <end position="345"/>
    </location>
</feature>
<keyword evidence="3 6" id="KW-0812">Transmembrane</keyword>
<dbReference type="AlphaFoldDB" id="J4U7A5"/>
<sequence>MATPELKKHSVEHLEYDDVEAKGDEAHHRVADQAAADYVDSSVVITPEENKAMRRRIHKHILPLMCLAYFLQAIDKGTLGTSSIMGWQQDVGAKGQDYALTATFLWIGIIVGEPICVRKLPLAKLLSAGTLAWSGLLMGIAFSLNVKAVFALRFLLGLFESLIGPVLLSITVQWYRKDEQPFVSAMWQAMIGLNNIVGGLLGFGFYHVKKTHGLAGWQWMTLAISLFSFCCSATLFLFLPDTPTQARWLTPEEKVRYVERVRINNQGIKQKVFRKDQAVEAVKDPYTYLLFFLAFWQTLVVGGINTFASLLINKAFGFDVLQSQLLNLPLGAMTVIMYFVMSTLIEKTHNTLYCMIGFAVPNIVGSIVLLCVAPSPSTKGGLVVAFYCMQVFQAANPAIFLMLSRNSAGQTKKSITYAVTYIGWAGGNAIAPQIFQSRWAPRYLTSLEIHMALYGMWIITCLTTRWLLVRRNKAKEAAQAGQTVKNENAFDDLTDIQNPDFRYSL</sequence>
<dbReference type="PANTHER" id="PTHR43791">
    <property type="entry name" value="PERMEASE-RELATED"/>
    <property type="match status" value="1"/>
</dbReference>
<keyword evidence="2" id="KW-0813">Transport</keyword>
<protein>
    <recommendedName>
        <fullName evidence="9">Major facilitator superfamily (MFS) profile domain-containing protein</fullName>
    </recommendedName>
</protein>
<feature type="transmembrane region" description="Helical" evidence="6">
    <location>
        <begin position="381"/>
        <end position="403"/>
    </location>
</feature>
<evidence type="ECO:0000256" key="2">
    <source>
        <dbReference type="ARBA" id="ARBA00022448"/>
    </source>
</evidence>
<dbReference type="HOGENOM" id="CLU_001265_0_5_1"/>
<reference evidence="7 8" key="1">
    <citation type="journal article" date="2012" name="Eukaryot. Cell">
        <title>Draft genome sequence of CBS 2479, the standard type strain of Trichosporon asahii.</title>
        <authorList>
            <person name="Yang R.Y."/>
            <person name="Li H.T."/>
            <person name="Zhu H."/>
            <person name="Zhou G.P."/>
            <person name="Wang M."/>
            <person name="Wang L."/>
        </authorList>
    </citation>
    <scope>NUCLEOTIDE SEQUENCE [LARGE SCALE GENOMIC DNA]</scope>
    <source>
        <strain evidence="8">ATCC 90039 / CBS 2479 / JCM 2466 / KCTC 7840 / NCYC 2677 / UAMH 7654</strain>
    </source>
</reference>
<dbReference type="GeneID" id="25988878"/>
<feature type="transmembrane region" description="Helical" evidence="6">
    <location>
        <begin position="187"/>
        <end position="207"/>
    </location>
</feature>
<feature type="transmembrane region" description="Helical" evidence="6">
    <location>
        <begin position="150"/>
        <end position="175"/>
    </location>
</feature>
<dbReference type="VEuPathDB" id="FungiDB:A1Q1_05366"/>
<feature type="transmembrane region" description="Helical" evidence="6">
    <location>
        <begin position="98"/>
        <end position="116"/>
    </location>
</feature>
<evidence type="ECO:0000256" key="6">
    <source>
        <dbReference type="SAM" id="Phobius"/>
    </source>
</evidence>
<dbReference type="KEGG" id="tasa:A1Q1_05366"/>
<feature type="transmembrane region" description="Helical" evidence="6">
    <location>
        <begin position="447"/>
        <end position="468"/>
    </location>
</feature>
<dbReference type="Proteomes" id="UP000002748">
    <property type="component" value="Unassembled WGS sequence"/>
</dbReference>
<evidence type="ECO:0000256" key="5">
    <source>
        <dbReference type="ARBA" id="ARBA00023136"/>
    </source>
</evidence>
<feature type="transmembrane region" description="Helical" evidence="6">
    <location>
        <begin position="125"/>
        <end position="144"/>
    </location>
</feature>
<organism evidence="7 8">
    <name type="scientific">Trichosporon asahii var. asahii (strain ATCC 90039 / CBS 2479 / JCM 2466 / KCTC 7840 / NBRC 103889/ NCYC 2677 / UAMH 7654)</name>
    <name type="common">Yeast</name>
    <dbReference type="NCBI Taxonomy" id="1186058"/>
    <lineage>
        <taxon>Eukaryota</taxon>
        <taxon>Fungi</taxon>
        <taxon>Dikarya</taxon>
        <taxon>Basidiomycota</taxon>
        <taxon>Agaricomycotina</taxon>
        <taxon>Tremellomycetes</taxon>
        <taxon>Trichosporonales</taxon>
        <taxon>Trichosporonaceae</taxon>
        <taxon>Trichosporon</taxon>
    </lineage>
</organism>
<accession>J4U7A5</accession>
<feature type="transmembrane region" description="Helical" evidence="6">
    <location>
        <begin position="415"/>
        <end position="435"/>
    </location>
</feature>
<dbReference type="InterPro" id="IPR036259">
    <property type="entry name" value="MFS_trans_sf"/>
</dbReference>
<dbReference type="OrthoDB" id="6730379at2759"/>